<evidence type="ECO:0000313" key="17">
    <source>
        <dbReference type="EMBL" id="BDY32350.1"/>
    </source>
</evidence>
<dbReference type="GO" id="GO:0009097">
    <property type="term" value="P:isoleucine biosynthetic process"/>
    <property type="evidence" value="ECO:0007669"/>
    <property type="project" value="TreeGrafter"/>
</dbReference>
<keyword evidence="17" id="KW-0808">Transferase</keyword>
<accession>A0AAI8XRR9</accession>
<evidence type="ECO:0000256" key="13">
    <source>
        <dbReference type="SAM" id="Phobius"/>
    </source>
</evidence>
<dbReference type="InterPro" id="IPR012001">
    <property type="entry name" value="Thiamin_PyroP_enz_TPP-bd_dom"/>
</dbReference>
<keyword evidence="8 11" id="KW-0786">Thiamine pyrophosphate</keyword>
<keyword evidence="13" id="KW-0812">Transmembrane</keyword>
<evidence type="ECO:0000259" key="14">
    <source>
        <dbReference type="Pfam" id="PF00205"/>
    </source>
</evidence>
<dbReference type="InterPro" id="IPR029061">
    <property type="entry name" value="THDP-binding"/>
</dbReference>
<evidence type="ECO:0000313" key="18">
    <source>
        <dbReference type="Proteomes" id="UP001241092"/>
    </source>
</evidence>
<evidence type="ECO:0000259" key="15">
    <source>
        <dbReference type="Pfam" id="PF02775"/>
    </source>
</evidence>
<comment type="cofactor">
    <cofactor evidence="1">
        <name>thiamine diphosphate</name>
        <dbReference type="ChEBI" id="CHEBI:58937"/>
    </cofactor>
</comment>
<feature type="region of interest" description="Disordered" evidence="12">
    <location>
        <begin position="188"/>
        <end position="207"/>
    </location>
</feature>
<keyword evidence="9" id="KW-0100">Branched-chain amino acid biosynthesis</keyword>
<dbReference type="InterPro" id="IPR029035">
    <property type="entry name" value="DHS-like_NAD/FAD-binding_dom"/>
</dbReference>
<dbReference type="PANTHER" id="PTHR18968:SF13">
    <property type="entry name" value="ACETOLACTATE SYNTHASE CATALYTIC SUBUNIT, MITOCHONDRIAL"/>
    <property type="match status" value="1"/>
</dbReference>
<comment type="pathway">
    <text evidence="3">Amino-acid biosynthesis; L-valine biosynthesis; L-valine from pyruvate: step 1/4.</text>
</comment>
<dbReference type="InterPro" id="IPR012000">
    <property type="entry name" value="Thiamin_PyroP_enz_cen_dom"/>
</dbReference>
<evidence type="ECO:0000256" key="11">
    <source>
        <dbReference type="RuleBase" id="RU362132"/>
    </source>
</evidence>
<dbReference type="InterPro" id="IPR045229">
    <property type="entry name" value="TPP_enz"/>
</dbReference>
<dbReference type="GO" id="GO:0000287">
    <property type="term" value="F:magnesium ion binding"/>
    <property type="evidence" value="ECO:0007669"/>
    <property type="project" value="InterPro"/>
</dbReference>
<dbReference type="Pfam" id="PF00205">
    <property type="entry name" value="TPP_enzyme_M"/>
    <property type="match status" value="1"/>
</dbReference>
<dbReference type="Pfam" id="PF02776">
    <property type="entry name" value="TPP_enzyme_N"/>
    <property type="match status" value="1"/>
</dbReference>
<name>A0AAI8XRR9_MYCME</name>
<comment type="pathway">
    <text evidence="2">Amino-acid biosynthesis; L-isoleucine biosynthesis; L-isoleucine from 2-oxobutanoate: step 1/4.</text>
</comment>
<protein>
    <recommendedName>
        <fullName evidence="5">acetolactate synthase</fullName>
        <ecNumber evidence="5">2.2.1.6</ecNumber>
    </recommendedName>
</protein>
<dbReference type="Gene3D" id="3.40.50.1220">
    <property type="entry name" value="TPP-binding domain"/>
    <property type="match status" value="1"/>
</dbReference>
<evidence type="ECO:0000256" key="9">
    <source>
        <dbReference type="ARBA" id="ARBA00023304"/>
    </source>
</evidence>
<dbReference type="GO" id="GO:0009099">
    <property type="term" value="P:L-valine biosynthetic process"/>
    <property type="evidence" value="ECO:0007669"/>
    <property type="project" value="TreeGrafter"/>
</dbReference>
<reference evidence="17" key="1">
    <citation type="submission" date="2023-03" db="EMBL/GenBank/DDBJ databases">
        <title>Draft genome sequence of a Mycolicibacterium mageritense strain H4_3_1 isolated from a hybrid biological-inorganic system reactor.</title>
        <authorList>
            <person name="Feng X."/>
            <person name="Kazama D."/>
            <person name="Sato K."/>
            <person name="Kobayashi H."/>
        </authorList>
    </citation>
    <scope>NUCLEOTIDE SEQUENCE</scope>
    <source>
        <strain evidence="17">H4_3_1</strain>
    </source>
</reference>
<evidence type="ECO:0000256" key="1">
    <source>
        <dbReference type="ARBA" id="ARBA00001964"/>
    </source>
</evidence>
<evidence type="ECO:0000256" key="5">
    <source>
        <dbReference type="ARBA" id="ARBA00013145"/>
    </source>
</evidence>
<evidence type="ECO:0000256" key="4">
    <source>
        <dbReference type="ARBA" id="ARBA00007812"/>
    </source>
</evidence>
<feature type="transmembrane region" description="Helical" evidence="13">
    <location>
        <begin position="418"/>
        <end position="440"/>
    </location>
</feature>
<dbReference type="InterPro" id="IPR000399">
    <property type="entry name" value="TPP-bd_CS"/>
</dbReference>
<sequence length="590" mass="61982">MAAEGAGAQERSGTAYRVVDHIVGHLASVGVTHIFGVDGANIEDLYDAAYFRSDLTAVLAKHEFSAAVMADGYSRAGKGFGVVAATSGGGSLNLIPGLGEALASRVPVLALVGQAPMPLDGRGSFQDTSGCNGSLNAEDLFGAISVFCERVTKATDIVDALPRAIAAARTGGPAVLLLPKNIQQETITRPEQHRNGHQPAQRQVGNPHPLVRALRRARGPVTIVAGEQVARDDARVELERLRAVLRARVACVPDAKDVAGIPGLGSSSALGVTGVIGHPGAVEALASSAVCLLVGTRLPVMARAGLDDVLTPSRTYSIGSAAPYLPCTHVQTEDLRESLTQLTRALTGHGRPLGVRVPDRVPHTELAPPRCADDGIRYREAMAELDRVLPDGANIVVDAGNTGAAAVHYLPVRRDGRFVVALGMGGMGYSFGAGIGMAFARPRERTVIISGDGSFYMHGLELHTAIQYRLPVTVVLFNNNAHAMCVTREQLYYRDLYSYNRFTPSRLGAGLAAMFPGLVSTDVTDIDRLPAALATAMHTDGPAVVSVECSADEIPPFVPFLTAIHAAAQECQPPCQPTEQEDTINVPASA</sequence>
<gene>
    <name evidence="17" type="primary">ilvG_2</name>
    <name evidence="17" type="ORF">hbim_06314</name>
</gene>
<evidence type="ECO:0000256" key="8">
    <source>
        <dbReference type="ARBA" id="ARBA00023052"/>
    </source>
</evidence>
<evidence type="ECO:0000256" key="6">
    <source>
        <dbReference type="ARBA" id="ARBA00022630"/>
    </source>
</evidence>
<dbReference type="CDD" id="cd00568">
    <property type="entry name" value="TPP_enzymes"/>
    <property type="match status" value="1"/>
</dbReference>
<dbReference type="PROSITE" id="PS00187">
    <property type="entry name" value="TPP_ENZYMES"/>
    <property type="match status" value="1"/>
</dbReference>
<proteinExistence type="inferred from homology"/>
<dbReference type="SUPFAM" id="SSF52467">
    <property type="entry name" value="DHS-like NAD/FAD-binding domain"/>
    <property type="match status" value="1"/>
</dbReference>
<dbReference type="EMBL" id="AP027452">
    <property type="protein sequence ID" value="BDY32350.1"/>
    <property type="molecule type" value="Genomic_DNA"/>
</dbReference>
<dbReference type="AlphaFoldDB" id="A0AAI8XRR9"/>
<dbReference type="GO" id="GO:0050660">
    <property type="term" value="F:flavin adenine dinucleotide binding"/>
    <property type="evidence" value="ECO:0007669"/>
    <property type="project" value="TreeGrafter"/>
</dbReference>
<evidence type="ECO:0000256" key="10">
    <source>
        <dbReference type="ARBA" id="ARBA00048670"/>
    </source>
</evidence>
<keyword evidence="6" id="KW-0285">Flavoprotein</keyword>
<feature type="domain" description="Thiamine pyrophosphate enzyme central" evidence="14">
    <location>
        <begin position="210"/>
        <end position="306"/>
    </location>
</feature>
<dbReference type="GO" id="GO:0005948">
    <property type="term" value="C:acetolactate synthase complex"/>
    <property type="evidence" value="ECO:0007669"/>
    <property type="project" value="TreeGrafter"/>
</dbReference>
<dbReference type="GO" id="GO:0003984">
    <property type="term" value="F:acetolactate synthase activity"/>
    <property type="evidence" value="ECO:0007669"/>
    <property type="project" value="UniProtKB-EC"/>
</dbReference>
<keyword evidence="13" id="KW-0472">Membrane</keyword>
<comment type="similarity">
    <text evidence="4 11">Belongs to the TPP enzyme family.</text>
</comment>
<dbReference type="Pfam" id="PF02775">
    <property type="entry name" value="TPP_enzyme_C"/>
    <property type="match status" value="1"/>
</dbReference>
<evidence type="ECO:0000256" key="3">
    <source>
        <dbReference type="ARBA" id="ARBA00005025"/>
    </source>
</evidence>
<evidence type="ECO:0000256" key="7">
    <source>
        <dbReference type="ARBA" id="ARBA00022827"/>
    </source>
</evidence>
<keyword evidence="9" id="KW-0028">Amino-acid biosynthesis</keyword>
<dbReference type="CDD" id="cd07035">
    <property type="entry name" value="TPP_PYR_POX_like"/>
    <property type="match status" value="1"/>
</dbReference>
<keyword evidence="13" id="KW-1133">Transmembrane helix</keyword>
<evidence type="ECO:0000256" key="2">
    <source>
        <dbReference type="ARBA" id="ARBA00004974"/>
    </source>
</evidence>
<dbReference type="SUPFAM" id="SSF52518">
    <property type="entry name" value="Thiamin diphosphate-binding fold (THDP-binding)"/>
    <property type="match status" value="2"/>
</dbReference>
<evidence type="ECO:0000256" key="12">
    <source>
        <dbReference type="SAM" id="MobiDB-lite"/>
    </source>
</evidence>
<dbReference type="PANTHER" id="PTHR18968">
    <property type="entry name" value="THIAMINE PYROPHOSPHATE ENZYMES"/>
    <property type="match status" value="1"/>
</dbReference>
<dbReference type="RefSeq" id="WP_229478146.1">
    <property type="nucleotide sequence ID" value="NZ_AP027452.1"/>
</dbReference>
<evidence type="ECO:0000259" key="16">
    <source>
        <dbReference type="Pfam" id="PF02776"/>
    </source>
</evidence>
<dbReference type="Proteomes" id="UP001241092">
    <property type="component" value="Chromosome"/>
</dbReference>
<dbReference type="InterPro" id="IPR011766">
    <property type="entry name" value="TPP_enzyme_TPP-bd"/>
</dbReference>
<dbReference type="EC" id="2.2.1.6" evidence="5"/>
<dbReference type="Gene3D" id="3.40.50.970">
    <property type="match status" value="2"/>
</dbReference>
<organism evidence="17 18">
    <name type="scientific">Mycolicibacterium mageritense</name>
    <name type="common">Mycobacterium mageritense</name>
    <dbReference type="NCBI Taxonomy" id="53462"/>
    <lineage>
        <taxon>Bacteria</taxon>
        <taxon>Bacillati</taxon>
        <taxon>Actinomycetota</taxon>
        <taxon>Actinomycetes</taxon>
        <taxon>Mycobacteriales</taxon>
        <taxon>Mycobacteriaceae</taxon>
        <taxon>Mycolicibacterium</taxon>
    </lineage>
</organism>
<dbReference type="GO" id="GO:0030976">
    <property type="term" value="F:thiamine pyrophosphate binding"/>
    <property type="evidence" value="ECO:0007669"/>
    <property type="project" value="InterPro"/>
</dbReference>
<feature type="domain" description="Thiamine pyrophosphate enzyme N-terminal TPP-binding" evidence="16">
    <location>
        <begin position="18"/>
        <end position="127"/>
    </location>
</feature>
<feature type="domain" description="Thiamine pyrophosphate enzyme TPP-binding" evidence="15">
    <location>
        <begin position="398"/>
        <end position="547"/>
    </location>
</feature>
<comment type="catalytic activity">
    <reaction evidence="10">
        <text>2 pyruvate + H(+) = (2S)-2-acetolactate + CO2</text>
        <dbReference type="Rhea" id="RHEA:25249"/>
        <dbReference type="ChEBI" id="CHEBI:15361"/>
        <dbReference type="ChEBI" id="CHEBI:15378"/>
        <dbReference type="ChEBI" id="CHEBI:16526"/>
        <dbReference type="ChEBI" id="CHEBI:58476"/>
        <dbReference type="EC" id="2.2.1.6"/>
    </reaction>
</comment>
<keyword evidence="7" id="KW-0274">FAD</keyword>